<dbReference type="RefSeq" id="WP_052038035.1">
    <property type="nucleotide sequence ID" value="NZ_CP020953.1"/>
</dbReference>
<evidence type="ECO:0000313" key="2">
    <source>
        <dbReference type="Proteomes" id="UP000244910"/>
    </source>
</evidence>
<dbReference type="AlphaFoldDB" id="A0A2U8DLV6"/>
<dbReference type="InterPro" id="IPR051922">
    <property type="entry name" value="Bact_Sporulation_Assoc"/>
</dbReference>
<dbReference type="OrthoDB" id="2077808at2"/>
<dbReference type="Gene3D" id="3.40.50.12090">
    <property type="match status" value="2"/>
</dbReference>
<dbReference type="EMBL" id="CP020953">
    <property type="protein sequence ID" value="AWI03548.1"/>
    <property type="molecule type" value="Genomic_DNA"/>
</dbReference>
<sequence length="365" mass="39593">MNKKNIKTLISISLMSLILTTFLSTGSIKASKSVAINYVHYVTRTAGETRYKTAFEVAIANWRNSDNVILASGEGYADGLSASTLAKKLDAPILLTTPNTLSEEASNALNILKPKNIYVIGGTASVSQKIRDNLKNKYTVIELGGATRYETNIKVANKLVELGANPSNVLAVSGEGFSDAISAAPAAAAKGEILLLANNNKDSIKQTINFVKGNKSKVVVIGTDKVINNTIYNYIGATKRIDGGEDRFSTNLKILREFKDDFNYKKIYVAAATVQNPDNLYADALVATSVAGKYSAPLVLVNNNTYSYFTRDVTSDAIDYITSNAMKNIDKSNVIQLIGGSEVIPFYVEDDIEHILRSRSHENPL</sequence>
<reference evidence="2" key="1">
    <citation type="submission" date="2017-04" db="EMBL/GenBank/DDBJ databases">
        <authorList>
            <person name="Song Y."/>
            <person name="Cho B.-K."/>
        </authorList>
    </citation>
    <scope>NUCLEOTIDE SEQUENCE [LARGE SCALE GENOMIC DNA]</scope>
    <source>
        <strain evidence="2">SL1</strain>
    </source>
</reference>
<gene>
    <name evidence="1" type="ORF">B9W14_03305</name>
</gene>
<name>A0A2U8DLV6_9CLOT</name>
<dbReference type="KEGG" id="cdrk:B9W14_03305"/>
<keyword evidence="2" id="KW-1185">Reference proteome</keyword>
<dbReference type="PANTHER" id="PTHR30032">
    <property type="entry name" value="N-ACETYLMURAMOYL-L-ALANINE AMIDASE-RELATED"/>
    <property type="match status" value="1"/>
</dbReference>
<dbReference type="PANTHER" id="PTHR30032:SF8">
    <property type="entry name" value="GERMINATION-SPECIFIC N-ACETYLMURAMOYL-L-ALANINE AMIDASE"/>
    <property type="match status" value="1"/>
</dbReference>
<dbReference type="InterPro" id="IPR007253">
    <property type="entry name" value="Cell_wall-bd_2"/>
</dbReference>
<organism evidence="1 2">
    <name type="scientific">Clostridium drakei</name>
    <dbReference type="NCBI Taxonomy" id="332101"/>
    <lineage>
        <taxon>Bacteria</taxon>
        <taxon>Bacillati</taxon>
        <taxon>Bacillota</taxon>
        <taxon>Clostridia</taxon>
        <taxon>Eubacteriales</taxon>
        <taxon>Clostridiaceae</taxon>
        <taxon>Clostridium</taxon>
    </lineage>
</organism>
<accession>A0A2U8DLV6</accession>
<dbReference type="Pfam" id="PF04122">
    <property type="entry name" value="CW_binding_2"/>
    <property type="match status" value="3"/>
</dbReference>
<protein>
    <submittedName>
        <fullName evidence="1">Cell wall-binding protein</fullName>
    </submittedName>
</protein>
<evidence type="ECO:0000313" key="1">
    <source>
        <dbReference type="EMBL" id="AWI03548.1"/>
    </source>
</evidence>
<proteinExistence type="predicted"/>
<dbReference type="Proteomes" id="UP000244910">
    <property type="component" value="Chromosome"/>
</dbReference>